<evidence type="ECO:0000313" key="9">
    <source>
        <dbReference type="EMBL" id="KAF6175570.1"/>
    </source>
</evidence>
<dbReference type="PROSITE" id="PS50089">
    <property type="entry name" value="ZF_RING_2"/>
    <property type="match status" value="1"/>
</dbReference>
<evidence type="ECO:0000256" key="5">
    <source>
        <dbReference type="PROSITE-ProRule" id="PRU00175"/>
    </source>
</evidence>
<keyword evidence="5" id="KW-0479">Metal-binding</keyword>
<keyword evidence="2" id="KW-0805">Transcription regulation</keyword>
<sequence length="320" mass="35356">HIPRNKTCPSIKETEENQKGVSEEPPKDYVHVRARRGEATDNHSLTERESSDESTDSSDASGGLTCHQCRRNDTGSVYWCLKCDRRGYCDSCISNWYADIPLQEVQRICPLCRGTFKQIYSDQCSELELESRLRGMIYLITKVDIPRNKTCPSMKETEENQKGVSEEPPKDYVHVRARRGEATDSHSLAERVRRVRISERLNMLQGLVPGCDKVSSKALIEPEETKEPEEGNIVVAEYTGSEYGGVTDCQTPAAGDQWSSEVVAGNWGSEAPPSIAAVSVTNEPEWTAADQAPLTGEWDTATALVVAAAVTEVAPSTGWD</sequence>
<feature type="domain" description="RING-type" evidence="7">
    <location>
        <begin position="66"/>
        <end position="113"/>
    </location>
</feature>
<dbReference type="Proteomes" id="UP000541444">
    <property type="component" value="Unassembled WGS sequence"/>
</dbReference>
<feature type="domain" description="BHLH" evidence="8">
    <location>
        <begin position="181"/>
        <end position="231"/>
    </location>
</feature>
<dbReference type="InterPro" id="IPR011598">
    <property type="entry name" value="bHLH_dom"/>
</dbReference>
<keyword evidence="3" id="KW-0804">Transcription</keyword>
<dbReference type="GO" id="GO:0008270">
    <property type="term" value="F:zinc ion binding"/>
    <property type="evidence" value="ECO:0007669"/>
    <property type="project" value="UniProtKB-KW"/>
</dbReference>
<dbReference type="GO" id="GO:0003700">
    <property type="term" value="F:DNA-binding transcription factor activity"/>
    <property type="evidence" value="ECO:0007669"/>
    <property type="project" value="TreeGrafter"/>
</dbReference>
<keyword evidence="5" id="KW-0863">Zinc-finger</keyword>
<comment type="caution">
    <text evidence="9">The sequence shown here is derived from an EMBL/GenBank/DDBJ whole genome shotgun (WGS) entry which is preliminary data.</text>
</comment>
<dbReference type="PANTHER" id="PTHR12565">
    <property type="entry name" value="STEROL REGULATORY ELEMENT-BINDING PROTEIN"/>
    <property type="match status" value="1"/>
</dbReference>
<feature type="region of interest" description="Disordered" evidence="6">
    <location>
        <begin position="1"/>
        <end position="63"/>
    </location>
</feature>
<comment type="subcellular location">
    <subcellularLocation>
        <location evidence="1">Nucleus</location>
    </subcellularLocation>
</comment>
<dbReference type="InterPro" id="IPR001841">
    <property type="entry name" value="Znf_RING"/>
</dbReference>
<name>A0A7J7P8A1_9MAGN</name>
<protein>
    <submittedName>
        <fullName evidence="9">Uncharacterized protein</fullName>
    </submittedName>
</protein>
<dbReference type="InterPro" id="IPR018866">
    <property type="entry name" value="Znf-4CXXC_R1"/>
</dbReference>
<evidence type="ECO:0000259" key="7">
    <source>
        <dbReference type="PROSITE" id="PS50089"/>
    </source>
</evidence>
<dbReference type="Pfam" id="PF10497">
    <property type="entry name" value="zf-4CXXC_R1"/>
    <property type="match status" value="1"/>
</dbReference>
<keyword evidence="10" id="KW-1185">Reference proteome</keyword>
<evidence type="ECO:0000256" key="3">
    <source>
        <dbReference type="ARBA" id="ARBA00023163"/>
    </source>
</evidence>
<feature type="non-terminal residue" evidence="9">
    <location>
        <position position="1"/>
    </location>
</feature>
<dbReference type="OrthoDB" id="2020857at2759"/>
<reference evidence="9 10" key="1">
    <citation type="journal article" date="2020" name="IScience">
        <title>Genome Sequencing of the Endangered Kingdonia uniflora (Circaeasteraceae, Ranunculales) Reveals Potential Mechanisms of Evolutionary Specialization.</title>
        <authorList>
            <person name="Sun Y."/>
            <person name="Deng T."/>
            <person name="Zhang A."/>
            <person name="Moore M.J."/>
            <person name="Landis J.B."/>
            <person name="Lin N."/>
            <person name="Zhang H."/>
            <person name="Zhang X."/>
            <person name="Huang J."/>
            <person name="Zhang X."/>
            <person name="Sun H."/>
            <person name="Wang H."/>
        </authorList>
    </citation>
    <scope>NUCLEOTIDE SEQUENCE [LARGE SCALE GENOMIC DNA]</scope>
    <source>
        <strain evidence="9">TB1705</strain>
        <tissue evidence="9">Leaf</tissue>
    </source>
</reference>
<dbReference type="AlphaFoldDB" id="A0A7J7P8A1"/>
<organism evidence="9 10">
    <name type="scientific">Kingdonia uniflora</name>
    <dbReference type="NCBI Taxonomy" id="39325"/>
    <lineage>
        <taxon>Eukaryota</taxon>
        <taxon>Viridiplantae</taxon>
        <taxon>Streptophyta</taxon>
        <taxon>Embryophyta</taxon>
        <taxon>Tracheophyta</taxon>
        <taxon>Spermatophyta</taxon>
        <taxon>Magnoliopsida</taxon>
        <taxon>Ranunculales</taxon>
        <taxon>Circaeasteraceae</taxon>
        <taxon>Kingdonia</taxon>
    </lineage>
</organism>
<dbReference type="InterPro" id="IPR036638">
    <property type="entry name" value="HLH_DNA-bd_sf"/>
</dbReference>
<dbReference type="EMBL" id="JACGCM010000167">
    <property type="protein sequence ID" value="KAF6175570.1"/>
    <property type="molecule type" value="Genomic_DNA"/>
</dbReference>
<dbReference type="Gene3D" id="4.10.280.10">
    <property type="entry name" value="Helix-loop-helix DNA-binding domain"/>
    <property type="match status" value="1"/>
</dbReference>
<dbReference type="GO" id="GO:0005634">
    <property type="term" value="C:nucleus"/>
    <property type="evidence" value="ECO:0007669"/>
    <property type="project" value="UniProtKB-SubCell"/>
</dbReference>
<dbReference type="GO" id="GO:0046983">
    <property type="term" value="F:protein dimerization activity"/>
    <property type="evidence" value="ECO:0007669"/>
    <property type="project" value="InterPro"/>
</dbReference>
<evidence type="ECO:0000259" key="8">
    <source>
        <dbReference type="PROSITE" id="PS50888"/>
    </source>
</evidence>
<evidence type="ECO:0000256" key="4">
    <source>
        <dbReference type="ARBA" id="ARBA00023242"/>
    </source>
</evidence>
<feature type="compositionally biased region" description="Basic and acidic residues" evidence="6">
    <location>
        <begin position="12"/>
        <end position="51"/>
    </location>
</feature>
<gene>
    <name evidence="9" type="ORF">GIB67_012553</name>
</gene>
<accession>A0A7J7P8A1</accession>
<evidence type="ECO:0000313" key="10">
    <source>
        <dbReference type="Proteomes" id="UP000541444"/>
    </source>
</evidence>
<dbReference type="InterPro" id="IPR024097">
    <property type="entry name" value="bHLH_ZIP_TF"/>
</dbReference>
<proteinExistence type="predicted"/>
<dbReference type="PANTHER" id="PTHR12565:SF184">
    <property type="entry name" value="BHLH TRANSCRIPTION FACTOR"/>
    <property type="match status" value="1"/>
</dbReference>
<evidence type="ECO:0000256" key="2">
    <source>
        <dbReference type="ARBA" id="ARBA00023015"/>
    </source>
</evidence>
<evidence type="ECO:0000256" key="1">
    <source>
        <dbReference type="ARBA" id="ARBA00004123"/>
    </source>
</evidence>
<evidence type="ECO:0000256" key="6">
    <source>
        <dbReference type="SAM" id="MobiDB-lite"/>
    </source>
</evidence>
<keyword evidence="5" id="KW-0862">Zinc</keyword>
<keyword evidence="4" id="KW-0539">Nucleus</keyword>
<dbReference type="PROSITE" id="PS50888">
    <property type="entry name" value="BHLH"/>
    <property type="match status" value="1"/>
</dbReference>
<dbReference type="SUPFAM" id="SSF47459">
    <property type="entry name" value="HLH, helix-loop-helix DNA-binding domain"/>
    <property type="match status" value="1"/>
</dbReference>